<evidence type="ECO:0000313" key="2">
    <source>
        <dbReference type="Proteomes" id="UP000221721"/>
    </source>
</evidence>
<dbReference type="Proteomes" id="UP000221721">
    <property type="component" value="Segment"/>
</dbReference>
<name>A0A1C9LYW6_9CAUD</name>
<sequence length="183" mass="21282">MRPTRTLLMEGNMSGNTRAPLIFSVIEDLRRKGYSQSEIAEMHGVTRQAVSWQKKTYGGHLTPRQIVNEAWPWETTNLHGKSKPFQRLRDHGEFMATGGRGMNETKLKLLRSFWTKLRDEDVVVEFNPNIEPYPGMAGGGFRYVPREIRDDCLLIRVNEHTHLTPNGKRIWVWPPDKVFDHNR</sequence>
<dbReference type="EMBL" id="KX576638">
    <property type="protein sequence ID" value="AOQ28091.1"/>
    <property type="molecule type" value="Genomic_DNA"/>
</dbReference>
<reference evidence="1 2" key="1">
    <citation type="submission" date="2016-07" db="EMBL/GenBank/DDBJ databases">
        <authorList>
            <person name="Crews N.M."/>
            <person name="Broadbent M.R."/>
            <person name="Baker C.M."/>
            <person name="Li L."/>
            <person name="Squire M.C."/>
            <person name="Watkins H.A."/>
            <person name="Rinehart C.A."/>
            <person name="King R.A."/>
            <person name="Staples A.K."/>
            <person name="Rowland N.S."/>
            <person name="Gaffney B.L."/>
            <person name="Ball S.L."/>
            <person name="Garlena R.A."/>
            <person name="Russell D.A."/>
            <person name="Pope W.H."/>
            <person name="Jacobs-Sera D."/>
            <person name="Hendrix R.W."/>
            <person name="Hatfull G.F."/>
        </authorList>
    </citation>
    <scope>NUCLEOTIDE SEQUENCE [LARGE SCALE GENOMIC DNA]</scope>
</reference>
<proteinExistence type="predicted"/>
<gene>
    <name evidence="1" type="ORF">SEA_GRUUNAGA_77</name>
</gene>
<organism evidence="1 2">
    <name type="scientific">Mycobacterium phage Gruunaga</name>
    <dbReference type="NCBI Taxonomy" id="1897770"/>
    <lineage>
        <taxon>Viruses</taxon>
        <taxon>Duplodnaviria</taxon>
        <taxon>Heunggongvirae</taxon>
        <taxon>Uroviricota</taxon>
        <taxon>Caudoviricetes</taxon>
        <taxon>Gladiatorvirus</taxon>
        <taxon>Gladiatorvirus gladiator</taxon>
    </lineage>
</organism>
<accession>A0A1C9LYW6</accession>
<evidence type="ECO:0000313" key="1">
    <source>
        <dbReference type="EMBL" id="AOQ28091.1"/>
    </source>
</evidence>
<protein>
    <submittedName>
        <fullName evidence="1">Immunity repressor</fullName>
    </submittedName>
</protein>